<name>A0ABS4VNQ5_9PSEU</name>
<keyword evidence="7" id="KW-1185">Reference proteome</keyword>
<evidence type="ECO:0000259" key="3">
    <source>
        <dbReference type="Pfam" id="PF02371"/>
    </source>
</evidence>
<dbReference type="EMBL" id="JAGINU010000001">
    <property type="protein sequence ID" value="MBP2369574.1"/>
    <property type="molecule type" value="Genomic_DNA"/>
</dbReference>
<proteinExistence type="predicted"/>
<evidence type="ECO:0000313" key="7">
    <source>
        <dbReference type="Proteomes" id="UP001519295"/>
    </source>
</evidence>
<dbReference type="InterPro" id="IPR003346">
    <property type="entry name" value="Transposase_20"/>
</dbReference>
<dbReference type="EMBL" id="JAGINU010000001">
    <property type="protein sequence ID" value="MBP2365553.1"/>
    <property type="molecule type" value="Genomic_DNA"/>
</dbReference>
<feature type="region of interest" description="Disordered" evidence="1">
    <location>
        <begin position="1"/>
        <end position="27"/>
    </location>
</feature>
<evidence type="ECO:0000259" key="2">
    <source>
        <dbReference type="Pfam" id="PF01548"/>
    </source>
</evidence>
<dbReference type="PANTHER" id="PTHR33055:SF16">
    <property type="entry name" value="TRANSPOSASE FOR INSERTION SEQUENCE ELEMENT IS1547"/>
    <property type="match status" value="1"/>
</dbReference>
<reference evidence="4 7" key="1">
    <citation type="submission" date="2021-03" db="EMBL/GenBank/DDBJ databases">
        <title>Sequencing the genomes of 1000 actinobacteria strains.</title>
        <authorList>
            <person name="Klenk H.-P."/>
        </authorList>
    </citation>
    <scope>NUCLEOTIDE SEQUENCE [LARGE SCALE GENOMIC DNA]</scope>
    <source>
        <strain evidence="4 7">DSM 45256</strain>
    </source>
</reference>
<evidence type="ECO:0000313" key="4">
    <source>
        <dbReference type="EMBL" id="MBP2365553.1"/>
    </source>
</evidence>
<gene>
    <name evidence="4" type="ORF">JOF36_001249</name>
    <name evidence="5" type="ORF">JOF36_005270</name>
    <name evidence="6" type="ORF">JOF36_007228</name>
</gene>
<dbReference type="InterPro" id="IPR002525">
    <property type="entry name" value="Transp_IS110-like_N"/>
</dbReference>
<organism evidence="4 7">
    <name type="scientific">Pseudonocardia parietis</name>
    <dbReference type="NCBI Taxonomy" id="570936"/>
    <lineage>
        <taxon>Bacteria</taxon>
        <taxon>Bacillati</taxon>
        <taxon>Actinomycetota</taxon>
        <taxon>Actinomycetes</taxon>
        <taxon>Pseudonocardiales</taxon>
        <taxon>Pseudonocardiaceae</taxon>
        <taxon>Pseudonocardia</taxon>
    </lineage>
</organism>
<evidence type="ECO:0000313" key="6">
    <source>
        <dbReference type="EMBL" id="MBP2371455.1"/>
    </source>
</evidence>
<dbReference type="Proteomes" id="UP001519295">
    <property type="component" value="Unassembled WGS sequence"/>
</dbReference>
<dbReference type="InterPro" id="IPR047650">
    <property type="entry name" value="Transpos_IS110"/>
</dbReference>
<feature type="domain" description="Transposase IS116/IS110/IS902 C-terminal" evidence="3">
    <location>
        <begin position="245"/>
        <end position="326"/>
    </location>
</feature>
<feature type="domain" description="Transposase IS110-like N-terminal" evidence="2">
    <location>
        <begin position="24"/>
        <end position="169"/>
    </location>
</feature>
<evidence type="ECO:0000256" key="1">
    <source>
        <dbReference type="SAM" id="MobiDB-lite"/>
    </source>
</evidence>
<protein>
    <submittedName>
        <fullName evidence="4">Transposase</fullName>
    </submittedName>
</protein>
<comment type="caution">
    <text evidence="4">The sequence shown here is derived from an EMBL/GenBank/DDBJ whole genome shotgun (WGS) entry which is preliminary data.</text>
</comment>
<dbReference type="Pfam" id="PF02371">
    <property type="entry name" value="Transposase_20"/>
    <property type="match status" value="1"/>
</dbReference>
<accession>A0ABS4VNQ5</accession>
<dbReference type="NCBIfam" id="NF033542">
    <property type="entry name" value="transpos_IS110"/>
    <property type="match status" value="1"/>
</dbReference>
<evidence type="ECO:0000313" key="5">
    <source>
        <dbReference type="EMBL" id="MBP2369574.1"/>
    </source>
</evidence>
<dbReference type="Pfam" id="PF01548">
    <property type="entry name" value="DEDD_Tnp_IS110"/>
    <property type="match status" value="1"/>
</dbReference>
<dbReference type="EMBL" id="JAGINU010000002">
    <property type="protein sequence ID" value="MBP2371455.1"/>
    <property type="molecule type" value="Genomic_DNA"/>
</dbReference>
<dbReference type="PANTHER" id="PTHR33055">
    <property type="entry name" value="TRANSPOSASE FOR INSERTION SEQUENCE ELEMENT IS1111A"/>
    <property type="match status" value="1"/>
</dbReference>
<sequence>MPTMTHPHPADTAVPGEPRQVTGGVDTHKDTHTAAALDQATGQLLGHAQFPATAAGYAALVSWLQTFGLLVRVGVEGTGVYGAGLARHLHTAAITVVEVDRPDRKTRRWQGKSDPVDAEAAARAALAGRATGVPKQRDGRVEALRALRVARRSAVAARAEAQTQIRSLLITAPDELRTHLAPMRLRELLTHCATRRPDPAHADQPETATLIALRSLARRHRELTTEIDDIESLIAPLVTAINPSLAAMHGVGPDVAGQLLVTAGENPHRLRSEAAFAMLCGAAPLPASSGRTHRHRLNRGGDRQANAALYRIVLCRLRWDPRTRDYADRRTAEGMSKKEIIRCLKRYIARDIYRALLTTHDLEPAA</sequence>